<name>A0A437CNN8_ORYJA</name>
<evidence type="ECO:0000256" key="1">
    <source>
        <dbReference type="ARBA" id="ARBA00004613"/>
    </source>
</evidence>
<dbReference type="GO" id="GO:0005044">
    <property type="term" value="F:scavenger receptor activity"/>
    <property type="evidence" value="ECO:0007669"/>
    <property type="project" value="InterPro"/>
</dbReference>
<reference evidence="11 12" key="1">
    <citation type="submission" date="2018-11" db="EMBL/GenBank/DDBJ databases">
        <authorList>
            <person name="Lopez-Roques C."/>
            <person name="Donnadieu C."/>
            <person name="Bouchez O."/>
            <person name="Klopp C."/>
            <person name="Cabau C."/>
            <person name="Zahm M."/>
        </authorList>
    </citation>
    <scope>NUCLEOTIDE SEQUENCE [LARGE SCALE GENOMIC DNA]</scope>
    <source>
        <strain evidence="11">RS831</strain>
        <tissue evidence="11">Whole body</tissue>
    </source>
</reference>
<accession>A0A437CNN8</accession>
<feature type="domain" description="SMB" evidence="10">
    <location>
        <begin position="20"/>
        <end position="62"/>
    </location>
</feature>
<keyword evidence="2" id="KW-0964">Secreted</keyword>
<dbReference type="GO" id="GO:0005178">
    <property type="term" value="F:integrin binding"/>
    <property type="evidence" value="ECO:0007669"/>
    <property type="project" value="TreeGrafter"/>
</dbReference>
<dbReference type="PROSITE" id="PS00524">
    <property type="entry name" value="SMB_1"/>
    <property type="match status" value="1"/>
</dbReference>
<evidence type="ECO:0000313" key="11">
    <source>
        <dbReference type="EMBL" id="RVE64003.1"/>
    </source>
</evidence>
<dbReference type="GO" id="GO:0030247">
    <property type="term" value="F:polysaccharide binding"/>
    <property type="evidence" value="ECO:0007669"/>
    <property type="project" value="InterPro"/>
</dbReference>
<sequence length="430" mass="48503">MKSAVALLSLLLLVDSTSAAEESCVGLCGSFDPGRKCQCDSMCVYYTSCCGDFSTVCAKKVTRGDVFDNIQEENSTTIATPTGSTAAPTLPATTTFGPTTHTDLDAAPCSGRPFDAFLQLKNGSIYAFRGEYFFELDDNSILPGYPKLIQDTWGISGPVSAAFTRINCQGKSYIFKGSRYWRFSGDVLDEGFPRDISEGFDGIPNDVDAAFTLPAPNHHGKEKAYFFKGDKYYKYEFKNQPSHEECVQMTRASPSVLFTQYTDLFCDQTAENFFASLFGSTFDTDPRLISRDWIGIQYPVDAAMVGRVHLSAKPTASPPRRWGNRRRGSSRRRGPHRRRQSHRWFADLWLDDDFDFGIEESDFTDQTTTPINRQIPVQNVYFFKKDKYYRVGLRSKHVDVVIPPYPRSIAKYWLGCETEQRPDNPKAEKK</sequence>
<dbReference type="Gene3D" id="4.10.410.20">
    <property type="match status" value="1"/>
</dbReference>
<evidence type="ECO:0000256" key="8">
    <source>
        <dbReference type="SAM" id="MobiDB-lite"/>
    </source>
</evidence>
<feature type="repeat" description="Hemopexin" evidence="7">
    <location>
        <begin position="204"/>
        <end position="264"/>
    </location>
</feature>
<evidence type="ECO:0000256" key="7">
    <source>
        <dbReference type="PROSITE-ProRule" id="PRU01011"/>
    </source>
</evidence>
<dbReference type="PRINTS" id="PR00022">
    <property type="entry name" value="SOMATOMEDINB"/>
</dbReference>
<dbReference type="PROSITE" id="PS50958">
    <property type="entry name" value="SMB_2"/>
    <property type="match status" value="1"/>
</dbReference>
<dbReference type="CDD" id="cd00094">
    <property type="entry name" value="HX"/>
    <property type="match status" value="1"/>
</dbReference>
<evidence type="ECO:0000256" key="4">
    <source>
        <dbReference type="ARBA" id="ARBA00022737"/>
    </source>
</evidence>
<feature type="compositionally biased region" description="Basic residues" evidence="8">
    <location>
        <begin position="322"/>
        <end position="338"/>
    </location>
</feature>
<dbReference type="InterPro" id="IPR018487">
    <property type="entry name" value="Hemopexin-like_repeat"/>
</dbReference>
<dbReference type="InterPro" id="IPR036375">
    <property type="entry name" value="Hemopexin-like_dom_sf"/>
</dbReference>
<keyword evidence="3 9" id="KW-0732">Signal</keyword>
<comment type="subcellular location">
    <subcellularLocation>
        <location evidence="1">Secreted</location>
    </subcellularLocation>
</comment>
<feature type="repeat" description="Hemopexin" evidence="7">
    <location>
        <begin position="156"/>
        <end position="203"/>
    </location>
</feature>
<dbReference type="GO" id="GO:0050840">
    <property type="term" value="F:extracellular matrix binding"/>
    <property type="evidence" value="ECO:0007669"/>
    <property type="project" value="TreeGrafter"/>
</dbReference>
<dbReference type="InterPro" id="IPR051298">
    <property type="entry name" value="Heme_transport/Cell_adhesion"/>
</dbReference>
<feature type="repeat" description="Hemopexin" evidence="7">
    <location>
        <begin position="111"/>
        <end position="155"/>
    </location>
</feature>
<dbReference type="SUPFAM" id="SSF50923">
    <property type="entry name" value="Hemopexin-like domain"/>
    <property type="match status" value="1"/>
</dbReference>
<dbReference type="GO" id="GO:0006955">
    <property type="term" value="P:immune response"/>
    <property type="evidence" value="ECO:0007669"/>
    <property type="project" value="InterPro"/>
</dbReference>
<dbReference type="EMBL" id="CM012450">
    <property type="protein sequence ID" value="RVE64003.1"/>
    <property type="molecule type" value="Genomic_DNA"/>
</dbReference>
<dbReference type="SMART" id="SM00201">
    <property type="entry name" value="SO"/>
    <property type="match status" value="1"/>
</dbReference>
<dbReference type="InterPro" id="IPR020436">
    <property type="entry name" value="SMB_chordata"/>
</dbReference>
<keyword evidence="5" id="KW-1015">Disulfide bond</keyword>
<evidence type="ECO:0000313" key="12">
    <source>
        <dbReference type="Proteomes" id="UP000283210"/>
    </source>
</evidence>
<evidence type="ECO:0000256" key="3">
    <source>
        <dbReference type="ARBA" id="ARBA00022729"/>
    </source>
</evidence>
<dbReference type="SUPFAM" id="SSF90188">
    <property type="entry name" value="Somatomedin B domain"/>
    <property type="match status" value="1"/>
</dbReference>
<keyword evidence="6" id="KW-0325">Glycoprotein</keyword>
<dbReference type="PANTHER" id="PTHR22917">
    <property type="entry name" value="HEMOPEXIN DOMAIN-CONTAINING PROTEIN"/>
    <property type="match status" value="1"/>
</dbReference>
<dbReference type="PROSITE" id="PS51642">
    <property type="entry name" value="HEMOPEXIN_2"/>
    <property type="match status" value="4"/>
</dbReference>
<dbReference type="Gene3D" id="2.110.10.10">
    <property type="entry name" value="Hemopexin-like domain"/>
    <property type="match status" value="2"/>
</dbReference>
<dbReference type="SMART" id="SM00120">
    <property type="entry name" value="HX"/>
    <property type="match status" value="4"/>
</dbReference>
<dbReference type="PANTHER" id="PTHR22917:SF3">
    <property type="entry name" value="VITRONECTIN"/>
    <property type="match status" value="1"/>
</dbReference>
<feature type="region of interest" description="Disordered" evidence="8">
    <location>
        <begin position="313"/>
        <end position="338"/>
    </location>
</feature>
<reference evidence="11 12" key="2">
    <citation type="submission" date="2019-01" db="EMBL/GenBank/DDBJ databases">
        <title>A chromosome length genome reference of the Java medaka (oryzias javanicus).</title>
        <authorList>
            <person name="Herpin A."/>
            <person name="Takehana Y."/>
            <person name="Naruse K."/>
            <person name="Ansai S."/>
            <person name="Kawaguchi M."/>
        </authorList>
    </citation>
    <scope>NUCLEOTIDE SEQUENCE [LARGE SCALE GENOMIC DNA]</scope>
    <source>
        <strain evidence="11">RS831</strain>
        <tissue evidence="11">Whole body</tissue>
    </source>
</reference>
<proteinExistence type="predicted"/>
<feature type="signal peptide" evidence="9">
    <location>
        <begin position="1"/>
        <end position="19"/>
    </location>
</feature>
<dbReference type="InterPro" id="IPR036024">
    <property type="entry name" value="Somatomedin_B-like_dom_sf"/>
</dbReference>
<evidence type="ECO:0000259" key="10">
    <source>
        <dbReference type="PROSITE" id="PS50958"/>
    </source>
</evidence>
<evidence type="ECO:0000256" key="5">
    <source>
        <dbReference type="ARBA" id="ARBA00023157"/>
    </source>
</evidence>
<dbReference type="AlphaFoldDB" id="A0A437CNN8"/>
<dbReference type="GO" id="GO:0005615">
    <property type="term" value="C:extracellular space"/>
    <property type="evidence" value="ECO:0007669"/>
    <property type="project" value="TreeGrafter"/>
</dbReference>
<organism evidence="11 12">
    <name type="scientific">Oryzias javanicus</name>
    <name type="common">Javanese ricefish</name>
    <name type="synonym">Aplocheilus javanicus</name>
    <dbReference type="NCBI Taxonomy" id="123683"/>
    <lineage>
        <taxon>Eukaryota</taxon>
        <taxon>Metazoa</taxon>
        <taxon>Chordata</taxon>
        <taxon>Craniata</taxon>
        <taxon>Vertebrata</taxon>
        <taxon>Euteleostomi</taxon>
        <taxon>Actinopterygii</taxon>
        <taxon>Neopterygii</taxon>
        <taxon>Teleostei</taxon>
        <taxon>Neoteleostei</taxon>
        <taxon>Acanthomorphata</taxon>
        <taxon>Ovalentaria</taxon>
        <taxon>Atherinomorphae</taxon>
        <taxon>Beloniformes</taxon>
        <taxon>Adrianichthyidae</taxon>
        <taxon>Oryziinae</taxon>
        <taxon>Oryzias</taxon>
    </lineage>
</organism>
<evidence type="ECO:0000256" key="9">
    <source>
        <dbReference type="SAM" id="SignalP"/>
    </source>
</evidence>
<keyword evidence="12" id="KW-1185">Reference proteome</keyword>
<dbReference type="GO" id="GO:0007160">
    <property type="term" value="P:cell-matrix adhesion"/>
    <property type="evidence" value="ECO:0007669"/>
    <property type="project" value="TreeGrafter"/>
</dbReference>
<protein>
    <recommendedName>
        <fullName evidence="10">SMB domain-containing protein</fullName>
    </recommendedName>
</protein>
<dbReference type="Pfam" id="PF00045">
    <property type="entry name" value="Hemopexin"/>
    <property type="match status" value="3"/>
</dbReference>
<dbReference type="Pfam" id="PF01033">
    <property type="entry name" value="Somatomedin_B"/>
    <property type="match status" value="1"/>
</dbReference>
<dbReference type="OrthoDB" id="9898692at2759"/>
<evidence type="ECO:0000256" key="6">
    <source>
        <dbReference type="ARBA" id="ARBA00023180"/>
    </source>
</evidence>
<feature type="repeat" description="Hemopexin" evidence="7">
    <location>
        <begin position="360"/>
        <end position="416"/>
    </location>
</feature>
<dbReference type="GO" id="GO:0033627">
    <property type="term" value="P:cell adhesion mediated by integrin"/>
    <property type="evidence" value="ECO:0007669"/>
    <property type="project" value="TreeGrafter"/>
</dbReference>
<dbReference type="InterPro" id="IPR001212">
    <property type="entry name" value="Somatomedin_B_dom"/>
</dbReference>
<dbReference type="Proteomes" id="UP000283210">
    <property type="component" value="Chromosome 14"/>
</dbReference>
<feature type="chain" id="PRO_5018969500" description="SMB domain-containing protein" evidence="9">
    <location>
        <begin position="20"/>
        <end position="430"/>
    </location>
</feature>
<dbReference type="InterPro" id="IPR000585">
    <property type="entry name" value="Hemopexin-like_dom"/>
</dbReference>
<keyword evidence="4" id="KW-0677">Repeat</keyword>
<evidence type="ECO:0000256" key="2">
    <source>
        <dbReference type="ARBA" id="ARBA00022525"/>
    </source>
</evidence>
<gene>
    <name evidence="11" type="ORF">OJAV_G00142190</name>
</gene>